<evidence type="ECO:0000256" key="1">
    <source>
        <dbReference type="ARBA" id="ARBA00022676"/>
    </source>
</evidence>
<evidence type="ECO:0000313" key="6">
    <source>
        <dbReference type="EMBL" id="KAK9808076.1"/>
    </source>
</evidence>
<evidence type="ECO:0000256" key="3">
    <source>
        <dbReference type="ARBA" id="ARBA00023180"/>
    </source>
</evidence>
<proteinExistence type="predicted"/>
<keyword evidence="3" id="KW-0325">Glycoprotein</keyword>
<dbReference type="Proteomes" id="UP001465755">
    <property type="component" value="Unassembled WGS sequence"/>
</dbReference>
<accession>A0AAW1P6Q4</accession>
<feature type="signal peptide" evidence="4">
    <location>
        <begin position="1"/>
        <end position="20"/>
    </location>
</feature>
<evidence type="ECO:0000256" key="2">
    <source>
        <dbReference type="ARBA" id="ARBA00022679"/>
    </source>
</evidence>
<evidence type="ECO:0000256" key="4">
    <source>
        <dbReference type="SAM" id="SignalP"/>
    </source>
</evidence>
<dbReference type="Pfam" id="PF04577">
    <property type="entry name" value="Glyco_transf_61"/>
    <property type="match status" value="1"/>
</dbReference>
<feature type="chain" id="PRO_5043833659" description="Glycosyltransferase 61 catalytic domain-containing protein" evidence="4">
    <location>
        <begin position="21"/>
        <end position="461"/>
    </location>
</feature>
<dbReference type="InterPro" id="IPR007657">
    <property type="entry name" value="Glycosyltransferase_61"/>
</dbReference>
<keyword evidence="2" id="KW-0808">Transferase</keyword>
<keyword evidence="7" id="KW-1185">Reference proteome</keyword>
<comment type="caution">
    <text evidence="6">The sequence shown here is derived from an EMBL/GenBank/DDBJ whole genome shotgun (WGS) entry which is preliminary data.</text>
</comment>
<dbReference type="EMBL" id="JALJOQ010000027">
    <property type="protein sequence ID" value="KAK9808076.1"/>
    <property type="molecule type" value="Genomic_DNA"/>
</dbReference>
<feature type="domain" description="Glycosyltransferase 61 catalytic" evidence="5">
    <location>
        <begin position="127"/>
        <end position="351"/>
    </location>
</feature>
<dbReference type="PANTHER" id="PTHR20961">
    <property type="entry name" value="GLYCOSYLTRANSFERASE"/>
    <property type="match status" value="1"/>
</dbReference>
<dbReference type="GO" id="GO:0016763">
    <property type="term" value="F:pentosyltransferase activity"/>
    <property type="evidence" value="ECO:0007669"/>
    <property type="project" value="UniProtKB-ARBA"/>
</dbReference>
<reference evidence="6 7" key="1">
    <citation type="journal article" date="2024" name="Nat. Commun.">
        <title>Phylogenomics reveals the evolutionary origins of lichenization in chlorophyte algae.</title>
        <authorList>
            <person name="Puginier C."/>
            <person name="Libourel C."/>
            <person name="Otte J."/>
            <person name="Skaloud P."/>
            <person name="Haon M."/>
            <person name="Grisel S."/>
            <person name="Petersen M."/>
            <person name="Berrin J.G."/>
            <person name="Delaux P.M."/>
            <person name="Dal Grande F."/>
            <person name="Keller J."/>
        </authorList>
    </citation>
    <scope>NUCLEOTIDE SEQUENCE [LARGE SCALE GENOMIC DNA]</scope>
    <source>
        <strain evidence="6 7">SAG 2036</strain>
    </source>
</reference>
<evidence type="ECO:0000313" key="7">
    <source>
        <dbReference type="Proteomes" id="UP001465755"/>
    </source>
</evidence>
<dbReference type="InterPro" id="IPR049625">
    <property type="entry name" value="Glyco_transf_61_cat"/>
</dbReference>
<keyword evidence="1" id="KW-0328">Glycosyltransferase</keyword>
<evidence type="ECO:0000259" key="5">
    <source>
        <dbReference type="Pfam" id="PF04577"/>
    </source>
</evidence>
<dbReference type="GO" id="GO:0005794">
    <property type="term" value="C:Golgi apparatus"/>
    <property type="evidence" value="ECO:0007669"/>
    <property type="project" value="UniProtKB-ARBA"/>
</dbReference>
<organism evidence="6 7">
    <name type="scientific">Symbiochloris irregularis</name>
    <dbReference type="NCBI Taxonomy" id="706552"/>
    <lineage>
        <taxon>Eukaryota</taxon>
        <taxon>Viridiplantae</taxon>
        <taxon>Chlorophyta</taxon>
        <taxon>core chlorophytes</taxon>
        <taxon>Trebouxiophyceae</taxon>
        <taxon>Trebouxiales</taxon>
        <taxon>Trebouxiaceae</taxon>
        <taxon>Symbiochloris</taxon>
    </lineage>
</organism>
<sequence>MSLAAATVLLLGTHPRAAQAQSNLPRESAVSMGDSGAYAIFHSVMVKGNTLRFYLPNHLADGPVDDQHRIPDMQGYLKYQFWSNLSDFRVDTVSKHNRNQFPEECKRWVHAPTVMYEGIQWEHLNTYHFFIDNFLRIYATLHDLKLFDLEKFLARQNYELPNNREANLFLIQRSQSAWKSKFTELFRFITPNLWTMADAEGVCFRRLVIGAETATLTYHPIDDPAVQEHVQQVYSEMRRYAVPAQVRMDAAQSRPPPDTEKYLPRHPDRIQVRIVSRDKKWWTSRLIINEQELIDEINRRYSGRVEVSTLEFHDMTLANAMVAMNHTDFLIGMHGAGLTNMLWMQPGGVVIQGMPYGWERSPGKVLGYEQLARNVNATYFTWRNVNPENAWLREGHFTHHPGFTFHQHPTKQEVDSGLQYNEAGLLQEWFLYQDTVVDLATFMPLVDQGMRLLQKPSAQSS</sequence>
<gene>
    <name evidence="6" type="ORF">WJX73_003097</name>
</gene>
<name>A0AAW1P6Q4_9CHLO</name>
<protein>
    <recommendedName>
        <fullName evidence="5">Glycosyltransferase 61 catalytic domain-containing protein</fullName>
    </recommendedName>
</protein>
<keyword evidence="4" id="KW-0732">Signal</keyword>
<dbReference type="AlphaFoldDB" id="A0AAW1P6Q4"/>